<gene>
    <name evidence="2" type="ORF">ERS672216_01335</name>
</gene>
<sequence>MLEWSATRNNRYITFKNDSISYNSRNMLVDIKINDINSINQTFSIKYKRYGGMLYNKIAICFIIFFFFCMILNGIIFYTVSQTILLLFMLFIVFFTPKFILYIYNKGSIFNYKLFDAIVIKSGYKFINILPNSPKERLEIKKYFLQKNKINIDKTNKIFFII</sequence>
<dbReference type="AlphaFoldDB" id="A0A128EI94"/>
<proteinExistence type="predicted"/>
<keyword evidence="1" id="KW-0812">Transmembrane</keyword>
<evidence type="ECO:0000256" key="1">
    <source>
        <dbReference type="SAM" id="Phobius"/>
    </source>
</evidence>
<keyword evidence="1" id="KW-0472">Membrane</keyword>
<name>A0A128EI94_9BACT</name>
<feature type="transmembrane region" description="Helical" evidence="1">
    <location>
        <begin position="84"/>
        <end position="104"/>
    </location>
</feature>
<organism evidence="2 3">
    <name type="scientific">Campylobacter geochelonis</name>
    <dbReference type="NCBI Taxonomy" id="1780362"/>
    <lineage>
        <taxon>Bacteria</taxon>
        <taxon>Pseudomonadati</taxon>
        <taxon>Campylobacterota</taxon>
        <taxon>Epsilonproteobacteria</taxon>
        <taxon>Campylobacterales</taxon>
        <taxon>Campylobacteraceae</taxon>
        <taxon>Campylobacter</taxon>
    </lineage>
</organism>
<feature type="transmembrane region" description="Helical" evidence="1">
    <location>
        <begin position="54"/>
        <end position="78"/>
    </location>
</feature>
<protein>
    <submittedName>
        <fullName evidence="2">Uncharacterized protein</fullName>
    </submittedName>
</protein>
<dbReference type="Proteomes" id="UP000069632">
    <property type="component" value="Unassembled WGS sequence"/>
</dbReference>
<evidence type="ECO:0000313" key="3">
    <source>
        <dbReference type="Proteomes" id="UP000069632"/>
    </source>
</evidence>
<keyword evidence="1" id="KW-1133">Transmembrane helix</keyword>
<evidence type="ECO:0000313" key="2">
    <source>
        <dbReference type="EMBL" id="CZE48291.1"/>
    </source>
</evidence>
<accession>A0A128EI94</accession>
<reference evidence="2 3" key="1">
    <citation type="submission" date="2016-02" db="EMBL/GenBank/DDBJ databases">
        <authorList>
            <consortium name="Pathogen Informatics"/>
        </authorList>
    </citation>
    <scope>NUCLEOTIDE SEQUENCE [LARGE SCALE GENOMIC DNA]</scope>
    <source>
        <strain evidence="2 3">RC20</strain>
    </source>
</reference>
<dbReference type="EMBL" id="FIZP01000007">
    <property type="protein sequence ID" value="CZE48291.1"/>
    <property type="molecule type" value="Genomic_DNA"/>
</dbReference>
<keyword evidence="3" id="KW-1185">Reference proteome</keyword>